<protein>
    <submittedName>
        <fullName evidence="3">Hypothetical_protein</fullName>
    </submittedName>
</protein>
<dbReference type="AlphaFoldDB" id="A0AA86NAH0"/>
<reference evidence="3 4" key="2">
    <citation type="submission" date="2024-07" db="EMBL/GenBank/DDBJ databases">
        <authorList>
            <person name="Akdeniz Z."/>
        </authorList>
    </citation>
    <scope>NUCLEOTIDE SEQUENCE [LARGE SCALE GENOMIC DNA]</scope>
</reference>
<dbReference type="EMBL" id="CAXDID020000570">
    <property type="protein sequence ID" value="CAL6103700.1"/>
    <property type="molecule type" value="Genomic_DNA"/>
</dbReference>
<dbReference type="EMBL" id="CATOUU010000078">
    <property type="protein sequence ID" value="CAI9915815.1"/>
    <property type="molecule type" value="Genomic_DNA"/>
</dbReference>
<proteinExistence type="predicted"/>
<evidence type="ECO:0000313" key="3">
    <source>
        <dbReference type="EMBL" id="CAL6103700.1"/>
    </source>
</evidence>
<comment type="caution">
    <text evidence="2">The sequence shown here is derived from an EMBL/GenBank/DDBJ whole genome shotgun (WGS) entry which is preliminary data.</text>
</comment>
<reference evidence="2" key="1">
    <citation type="submission" date="2023-06" db="EMBL/GenBank/DDBJ databases">
        <authorList>
            <person name="Kurt Z."/>
        </authorList>
    </citation>
    <scope>NUCLEOTIDE SEQUENCE</scope>
</reference>
<keyword evidence="4" id="KW-1185">Reference proteome</keyword>
<keyword evidence="1" id="KW-0472">Membrane</keyword>
<dbReference type="Proteomes" id="UP001642409">
    <property type="component" value="Unassembled WGS sequence"/>
</dbReference>
<sequence>MNQCGENMQLLDNTCICNSKMLFVPDMNKCTTSCASEGLIEHNHTCIHSRSAQQITGISIFLCLILIVVLIFIVQKRRQKLKITGKTGIETNQRISLENATPSDTLKHFVTGELNFNFL</sequence>
<evidence type="ECO:0000256" key="1">
    <source>
        <dbReference type="SAM" id="Phobius"/>
    </source>
</evidence>
<keyword evidence="1" id="KW-0812">Transmembrane</keyword>
<organism evidence="2">
    <name type="scientific">Hexamita inflata</name>
    <dbReference type="NCBI Taxonomy" id="28002"/>
    <lineage>
        <taxon>Eukaryota</taxon>
        <taxon>Metamonada</taxon>
        <taxon>Diplomonadida</taxon>
        <taxon>Hexamitidae</taxon>
        <taxon>Hexamitinae</taxon>
        <taxon>Hexamita</taxon>
    </lineage>
</organism>
<feature type="transmembrane region" description="Helical" evidence="1">
    <location>
        <begin position="55"/>
        <end position="74"/>
    </location>
</feature>
<accession>A0AA86NAH0</accession>
<gene>
    <name evidence="2" type="ORF">HINF_LOCUS3460</name>
    <name evidence="3" type="ORF">HINF_LOCUS72268</name>
</gene>
<evidence type="ECO:0000313" key="4">
    <source>
        <dbReference type="Proteomes" id="UP001642409"/>
    </source>
</evidence>
<evidence type="ECO:0000313" key="2">
    <source>
        <dbReference type="EMBL" id="CAI9915815.1"/>
    </source>
</evidence>
<name>A0AA86NAH0_9EUKA</name>
<keyword evidence="1" id="KW-1133">Transmembrane helix</keyword>